<comment type="caution">
    <text evidence="1">The sequence shown here is derived from an EMBL/GenBank/DDBJ whole genome shotgun (WGS) entry which is preliminary data.</text>
</comment>
<reference evidence="1 2" key="1">
    <citation type="journal article" date="2011" name="PLoS Pathog.">
        <title>Dynamic evolution of pathogenicity revealed by sequencing and comparative genomics of 19 Pseudomonas syringae isolates.</title>
        <authorList>
            <person name="Baltrus D.A."/>
            <person name="Nishimura M.T."/>
            <person name="Romanchuk A."/>
            <person name="Chang J.H."/>
            <person name="Mukhtar M.S."/>
            <person name="Cherkis K."/>
            <person name="Roach J."/>
            <person name="Grant S.R."/>
            <person name="Jones C.D."/>
            <person name="Dangl J.L."/>
        </authorList>
    </citation>
    <scope>NUCLEOTIDE SEQUENCE [LARGE SCALE GENOMIC DNA]</scope>
    <source>
        <strain evidence="2">M301072PT</strain>
    </source>
</reference>
<gene>
    <name evidence="1" type="ORF">PSYJA_46366</name>
</gene>
<dbReference type="HOGENOM" id="CLU_3370354_0_0_6"/>
<proteinExistence type="predicted"/>
<organism evidence="1 2">
    <name type="scientific">Pseudomonas syringae pv. japonica str. M301072</name>
    <dbReference type="NCBI Taxonomy" id="629262"/>
    <lineage>
        <taxon>Bacteria</taxon>
        <taxon>Pseudomonadati</taxon>
        <taxon>Pseudomonadota</taxon>
        <taxon>Gammaproteobacteria</taxon>
        <taxon>Pseudomonadales</taxon>
        <taxon>Pseudomonadaceae</taxon>
        <taxon>Pseudomonas</taxon>
        <taxon>Pseudomonas syringae</taxon>
    </lineage>
</organism>
<name>F3G0V4_PSESX</name>
<feature type="non-terminal residue" evidence="1">
    <location>
        <position position="35"/>
    </location>
</feature>
<sequence>ARRAGHQEPAYMAQVIREQRITLMHFVPSMLDVFL</sequence>
<evidence type="ECO:0000313" key="2">
    <source>
        <dbReference type="Proteomes" id="UP000004471"/>
    </source>
</evidence>
<dbReference type="Proteomes" id="UP000004471">
    <property type="component" value="Unassembled WGS sequence"/>
</dbReference>
<evidence type="ECO:0000313" key="1">
    <source>
        <dbReference type="EMBL" id="EGH36096.1"/>
    </source>
</evidence>
<feature type="non-terminal residue" evidence="1">
    <location>
        <position position="1"/>
    </location>
</feature>
<protein>
    <submittedName>
        <fullName evidence="1">Nonribosomal peptide synthetase</fullName>
    </submittedName>
</protein>
<dbReference type="AlphaFoldDB" id="F3G0V4"/>
<dbReference type="EMBL" id="AEAH01004431">
    <property type="protein sequence ID" value="EGH36096.1"/>
    <property type="molecule type" value="Genomic_DNA"/>
</dbReference>
<accession>F3G0V4</accession>